<name>A0ABR9ZTI5_9FIRM</name>
<dbReference type="Proteomes" id="UP000614200">
    <property type="component" value="Unassembled WGS sequence"/>
</dbReference>
<evidence type="ECO:0000256" key="1">
    <source>
        <dbReference type="SAM" id="Phobius"/>
    </source>
</evidence>
<gene>
    <name evidence="2" type="ORF">ISU02_11525</name>
</gene>
<feature type="transmembrane region" description="Helical" evidence="1">
    <location>
        <begin position="76"/>
        <end position="94"/>
    </location>
</feature>
<feature type="transmembrane region" description="Helical" evidence="1">
    <location>
        <begin position="53"/>
        <end position="70"/>
    </location>
</feature>
<evidence type="ECO:0000313" key="3">
    <source>
        <dbReference type="Proteomes" id="UP000614200"/>
    </source>
</evidence>
<protein>
    <recommendedName>
        <fullName evidence="4">DUF5673 domain-containing protein</fullName>
    </recommendedName>
</protein>
<dbReference type="RefSeq" id="WP_194701994.1">
    <property type="nucleotide sequence ID" value="NZ_JADKNH010000006.1"/>
</dbReference>
<feature type="transmembrane region" description="Helical" evidence="1">
    <location>
        <begin position="6"/>
        <end position="22"/>
    </location>
</feature>
<keyword evidence="1" id="KW-1133">Transmembrane helix</keyword>
<keyword evidence="3" id="KW-1185">Reference proteome</keyword>
<keyword evidence="1" id="KW-0812">Transmembrane</keyword>
<keyword evidence="1" id="KW-0472">Membrane</keyword>
<dbReference type="EMBL" id="JADKNH010000006">
    <property type="protein sequence ID" value="MBF4693758.1"/>
    <property type="molecule type" value="Genomic_DNA"/>
</dbReference>
<comment type="caution">
    <text evidence="2">The sequence shown here is derived from an EMBL/GenBank/DDBJ whole genome shotgun (WGS) entry which is preliminary data.</text>
</comment>
<sequence>MIVVFFIIYIVALTLLLGHLLYQSYLRKLKWKEWQEAKVRSVEDVSFDFNYRIKFITFLFLAVIHFNFYLKYEKDLGYFIAAIILLGIAVLLLFESFNKFMICEKGLLFPNCAVAWHDIVGYDWEDKHNKQIEKLIVTAKKRPAVFFMEEWDLQIHINIKNKDYINQLLEKNVITVHYDMR</sequence>
<organism evidence="2 3">
    <name type="scientific">Fusibacter ferrireducens</name>
    <dbReference type="NCBI Taxonomy" id="2785058"/>
    <lineage>
        <taxon>Bacteria</taxon>
        <taxon>Bacillati</taxon>
        <taxon>Bacillota</taxon>
        <taxon>Clostridia</taxon>
        <taxon>Eubacteriales</taxon>
        <taxon>Eubacteriales Family XII. Incertae Sedis</taxon>
        <taxon>Fusibacter</taxon>
    </lineage>
</organism>
<evidence type="ECO:0000313" key="2">
    <source>
        <dbReference type="EMBL" id="MBF4693758.1"/>
    </source>
</evidence>
<accession>A0ABR9ZTI5</accession>
<proteinExistence type="predicted"/>
<evidence type="ECO:0008006" key="4">
    <source>
        <dbReference type="Google" id="ProtNLM"/>
    </source>
</evidence>
<reference evidence="2 3" key="1">
    <citation type="submission" date="2020-11" db="EMBL/GenBank/DDBJ databases">
        <title>Fusibacter basophilias sp. nov.</title>
        <authorList>
            <person name="Qiu D."/>
        </authorList>
    </citation>
    <scope>NUCLEOTIDE SEQUENCE [LARGE SCALE GENOMIC DNA]</scope>
    <source>
        <strain evidence="2 3">Q10-2</strain>
    </source>
</reference>